<feature type="transmembrane region" description="Helical" evidence="7">
    <location>
        <begin position="254"/>
        <end position="275"/>
    </location>
</feature>
<dbReference type="InterPro" id="IPR014047">
    <property type="entry name" value="Chr_Tranpt_l_chain"/>
</dbReference>
<evidence type="ECO:0000256" key="6">
    <source>
        <dbReference type="ARBA" id="ARBA00023136"/>
    </source>
</evidence>
<feature type="transmembrane region" description="Helical" evidence="7">
    <location>
        <begin position="148"/>
        <end position="177"/>
    </location>
</feature>
<accession>A0ABR9PNE1</accession>
<gene>
    <name evidence="8" type="primary">chrA</name>
    <name evidence="8" type="ORF">G4177_14875</name>
</gene>
<name>A0ABR9PNE1_9BACT</name>
<evidence type="ECO:0000313" key="8">
    <source>
        <dbReference type="EMBL" id="MBE4749448.1"/>
    </source>
</evidence>
<dbReference type="RefSeq" id="WP_193348818.1">
    <property type="nucleotide sequence ID" value="NZ_CBCSIP010000012.1"/>
</dbReference>
<feature type="transmembrane region" description="Helical" evidence="7">
    <location>
        <begin position="79"/>
        <end position="103"/>
    </location>
</feature>
<keyword evidence="5 7" id="KW-1133">Transmembrane helix</keyword>
<keyword evidence="4 7" id="KW-0812">Transmembrane</keyword>
<evidence type="ECO:0000256" key="1">
    <source>
        <dbReference type="ARBA" id="ARBA00004651"/>
    </source>
</evidence>
<evidence type="ECO:0000256" key="5">
    <source>
        <dbReference type="ARBA" id="ARBA00022989"/>
    </source>
</evidence>
<comment type="subcellular location">
    <subcellularLocation>
        <location evidence="1">Cell membrane</location>
        <topology evidence="1">Multi-pass membrane protein</topology>
    </subcellularLocation>
</comment>
<evidence type="ECO:0000256" key="3">
    <source>
        <dbReference type="ARBA" id="ARBA00022475"/>
    </source>
</evidence>
<proteinExistence type="inferred from homology"/>
<dbReference type="PANTHER" id="PTHR33567:SF3">
    <property type="entry name" value="CHROMATE ION TRANSPORTER (EUROFUNG)"/>
    <property type="match status" value="1"/>
</dbReference>
<evidence type="ECO:0000256" key="2">
    <source>
        <dbReference type="ARBA" id="ARBA00005262"/>
    </source>
</evidence>
<feature type="transmembrane region" description="Helical" evidence="7">
    <location>
        <begin position="12"/>
        <end position="33"/>
    </location>
</feature>
<organism evidence="8 9">
    <name type="scientific">Corallococcus soli</name>
    <dbReference type="NCBI Taxonomy" id="2710757"/>
    <lineage>
        <taxon>Bacteria</taxon>
        <taxon>Pseudomonadati</taxon>
        <taxon>Myxococcota</taxon>
        <taxon>Myxococcia</taxon>
        <taxon>Myxococcales</taxon>
        <taxon>Cystobacterineae</taxon>
        <taxon>Myxococcaceae</taxon>
        <taxon>Corallococcus</taxon>
    </lineage>
</organism>
<keyword evidence="6 7" id="KW-0472">Membrane</keyword>
<comment type="caution">
    <text evidence="8">The sequence shown here is derived from an EMBL/GenBank/DDBJ whole genome shotgun (WGS) entry which is preliminary data.</text>
</comment>
<feature type="transmembrane region" description="Helical" evidence="7">
    <location>
        <begin position="312"/>
        <end position="332"/>
    </location>
</feature>
<dbReference type="InterPro" id="IPR003370">
    <property type="entry name" value="Chromate_transpt"/>
</dbReference>
<feature type="transmembrane region" description="Helical" evidence="7">
    <location>
        <begin position="338"/>
        <end position="356"/>
    </location>
</feature>
<comment type="similarity">
    <text evidence="2">Belongs to the chromate ion transporter (CHR) (TC 2.A.51) family.</text>
</comment>
<feature type="transmembrane region" description="Helical" evidence="7">
    <location>
        <begin position="363"/>
        <end position="382"/>
    </location>
</feature>
<protein>
    <submittedName>
        <fullName evidence="8">Chromate efflux transporter</fullName>
    </submittedName>
</protein>
<keyword evidence="9" id="KW-1185">Reference proteome</keyword>
<dbReference type="EMBL" id="JAAIYO010000003">
    <property type="protein sequence ID" value="MBE4749448.1"/>
    <property type="molecule type" value="Genomic_DNA"/>
</dbReference>
<feature type="transmembrane region" description="Helical" evidence="7">
    <location>
        <begin position="281"/>
        <end position="300"/>
    </location>
</feature>
<reference evidence="8 9" key="1">
    <citation type="submission" date="2020-02" db="EMBL/GenBank/DDBJ databases">
        <authorList>
            <person name="Babadi Z.K."/>
            <person name="Risdian C."/>
            <person name="Ebrahimipour G.H."/>
            <person name="Wink J."/>
        </authorList>
    </citation>
    <scope>NUCLEOTIDE SEQUENCE [LARGE SCALE GENOMIC DNA]</scope>
    <source>
        <strain evidence="8 9">ZKHCc1 1396</strain>
    </source>
</reference>
<dbReference type="PIRSF" id="PIRSF004810">
    <property type="entry name" value="ChrA"/>
    <property type="match status" value="1"/>
</dbReference>
<evidence type="ECO:0000256" key="7">
    <source>
        <dbReference type="SAM" id="Phobius"/>
    </source>
</evidence>
<dbReference type="Proteomes" id="UP001516472">
    <property type="component" value="Unassembled WGS sequence"/>
</dbReference>
<dbReference type="NCBIfam" id="TIGR00937">
    <property type="entry name" value="2A51"/>
    <property type="match status" value="1"/>
</dbReference>
<evidence type="ECO:0000256" key="4">
    <source>
        <dbReference type="ARBA" id="ARBA00022692"/>
    </source>
</evidence>
<feature type="transmembrane region" description="Helical" evidence="7">
    <location>
        <begin position="115"/>
        <end position="136"/>
    </location>
</feature>
<evidence type="ECO:0000313" key="9">
    <source>
        <dbReference type="Proteomes" id="UP001516472"/>
    </source>
</evidence>
<sequence length="384" mass="40349">MSEHPRTSLRELALLFFRLGATAFGGPAAHIAMMRDEVVQRRRWLSEERFLDLLGATNLIPGPNSTEMAIHIGWERRRWAGLLVAGLAFIVPAMVLTGVFGWAYVAFGTVPAARWLLYGVKPVILGIVVQALWGLAPRAARTPWLRGLGVLAAGLSALGVNELAVLFGAGLVTLLAARRGTGRTPDDTLRQSLPLLPVAATVTAQAVTLPSLFWVFFKTGSVLFGSGYVLLAFLRADLVQRLGWLTEAQLIDAIAVGQVTPGPVFTTATFIGYVLAGPWGALVATAGIFLPAFIFVALSGPLVPRLRASPGAAAFLDGVNVASLALMAVVTAQLGRAALVDVPTVALGLIAAALLLRFRLNSTWLVLGGASAGWAVHALGLATG</sequence>
<feature type="transmembrane region" description="Helical" evidence="7">
    <location>
        <begin position="212"/>
        <end position="234"/>
    </location>
</feature>
<dbReference type="PANTHER" id="PTHR33567">
    <property type="entry name" value="CHROMATE ION TRANSPORTER (EUROFUNG)"/>
    <property type="match status" value="1"/>
</dbReference>
<dbReference type="Pfam" id="PF02417">
    <property type="entry name" value="Chromate_transp"/>
    <property type="match status" value="2"/>
</dbReference>
<keyword evidence="3" id="KW-1003">Cell membrane</keyword>